<dbReference type="PANTHER" id="PTHR34580">
    <property type="match status" value="1"/>
</dbReference>
<evidence type="ECO:0000313" key="3">
    <source>
        <dbReference type="Proteomes" id="UP001519887"/>
    </source>
</evidence>
<evidence type="ECO:0000313" key="2">
    <source>
        <dbReference type="EMBL" id="MBW7459099.1"/>
    </source>
</evidence>
<dbReference type="Pfam" id="PF08279">
    <property type="entry name" value="HTH_11"/>
    <property type="match status" value="1"/>
</dbReference>
<accession>A0ABS7CDY0</accession>
<keyword evidence="3" id="KW-1185">Reference proteome</keyword>
<name>A0ABS7CDY0_9BACL</name>
<dbReference type="InterPro" id="IPR013196">
    <property type="entry name" value="HTH_11"/>
</dbReference>
<dbReference type="InterPro" id="IPR036390">
    <property type="entry name" value="WH_DNA-bd_sf"/>
</dbReference>
<dbReference type="InterPro" id="IPR036388">
    <property type="entry name" value="WH-like_DNA-bd_sf"/>
</dbReference>
<sequence length="127" mass="14340">MSKSDNLLAVLWLLTSRKRMTAAQLAEELECSVRTVYRYIDALCATGVPVVAEPGHEGGYSLLKPFMDAPLFFDEDERKSMVHAALFAEHAGYPHKEALERALSKIKLYTNKDQLEALERHTRGFDV</sequence>
<evidence type="ECO:0000259" key="1">
    <source>
        <dbReference type="Pfam" id="PF08279"/>
    </source>
</evidence>
<proteinExistence type="predicted"/>
<dbReference type="EMBL" id="JAHZIK010001479">
    <property type="protein sequence ID" value="MBW7459099.1"/>
    <property type="molecule type" value="Genomic_DNA"/>
</dbReference>
<comment type="caution">
    <text evidence="2">The sequence shown here is derived from an EMBL/GenBank/DDBJ whole genome shotgun (WGS) entry which is preliminary data.</text>
</comment>
<organism evidence="2 3">
    <name type="scientific">Paenibacillus sepulcri</name>
    <dbReference type="NCBI Taxonomy" id="359917"/>
    <lineage>
        <taxon>Bacteria</taxon>
        <taxon>Bacillati</taxon>
        <taxon>Bacillota</taxon>
        <taxon>Bacilli</taxon>
        <taxon>Bacillales</taxon>
        <taxon>Paenibacillaceae</taxon>
        <taxon>Paenibacillus</taxon>
    </lineage>
</organism>
<dbReference type="Proteomes" id="UP001519887">
    <property type="component" value="Unassembled WGS sequence"/>
</dbReference>
<feature type="domain" description="Helix-turn-helix type 11" evidence="1">
    <location>
        <begin position="8"/>
        <end position="60"/>
    </location>
</feature>
<protein>
    <submittedName>
        <fullName evidence="2">HTH domain-containing protein</fullName>
    </submittedName>
</protein>
<gene>
    <name evidence="2" type="ORF">K0U00_34120</name>
</gene>
<dbReference type="InterPro" id="IPR051534">
    <property type="entry name" value="CBASS_pafABC_assoc_protein"/>
</dbReference>
<feature type="non-terminal residue" evidence="2">
    <location>
        <position position="127"/>
    </location>
</feature>
<dbReference type="SUPFAM" id="SSF46785">
    <property type="entry name" value="Winged helix' DNA-binding domain"/>
    <property type="match status" value="1"/>
</dbReference>
<reference evidence="2 3" key="1">
    <citation type="submission" date="2021-07" db="EMBL/GenBank/DDBJ databases">
        <title>Paenibacillus radiodurans sp. nov., isolated from the southeastern edge of Tengger Desert.</title>
        <authorList>
            <person name="Zhang G."/>
        </authorList>
    </citation>
    <scope>NUCLEOTIDE SEQUENCE [LARGE SCALE GENOMIC DNA]</scope>
    <source>
        <strain evidence="2 3">CCM 7311</strain>
    </source>
</reference>
<dbReference type="Gene3D" id="1.10.10.10">
    <property type="entry name" value="Winged helix-like DNA-binding domain superfamily/Winged helix DNA-binding domain"/>
    <property type="match status" value="1"/>
</dbReference>
<dbReference type="PANTHER" id="PTHR34580:SF3">
    <property type="entry name" value="PROTEIN PAFB"/>
    <property type="match status" value="1"/>
</dbReference>